<dbReference type="AlphaFoldDB" id="A0A9Q9CHK7"/>
<dbReference type="PROSITE" id="PS01031">
    <property type="entry name" value="SHSP"/>
    <property type="match status" value="1"/>
</dbReference>
<gene>
    <name evidence="4" type="ORF">J0J70_01300</name>
</gene>
<feature type="domain" description="SHSP" evidence="3">
    <location>
        <begin position="32"/>
        <end position="142"/>
    </location>
</feature>
<evidence type="ECO:0000259" key="3">
    <source>
        <dbReference type="PROSITE" id="PS01031"/>
    </source>
</evidence>
<sequence>MSNLTPFSGKNESLAPVNFFDIFNHMETMMLNTFQSAFTPMNNTTFNDQGAEYVFTLTLPNLKRENIQLAVENQNLILTVKQVVQANEETGQAYQSSSFSQSFSLYDVDADKITAHLTNDTLTIVLPKKESMVINRRLINIL</sequence>
<dbReference type="InterPro" id="IPR008978">
    <property type="entry name" value="HSP20-like_chaperone"/>
</dbReference>
<evidence type="ECO:0000313" key="4">
    <source>
        <dbReference type="EMBL" id="UUF08690.1"/>
    </source>
</evidence>
<evidence type="ECO:0000256" key="2">
    <source>
        <dbReference type="RuleBase" id="RU003616"/>
    </source>
</evidence>
<dbReference type="CDD" id="cd06464">
    <property type="entry name" value="ACD_sHsps-like"/>
    <property type="match status" value="1"/>
</dbReference>
<reference evidence="4" key="1">
    <citation type="submission" date="2021-03" db="EMBL/GenBank/DDBJ databases">
        <title>Comparative Genomics and Metabolomics in the genus Turicibacter.</title>
        <authorList>
            <person name="Maki J."/>
            <person name="Looft T."/>
        </authorList>
    </citation>
    <scope>NUCLEOTIDE SEQUENCE</scope>
    <source>
        <strain evidence="4">ISU324</strain>
    </source>
</reference>
<name>A0A9Q9CHK7_9FIRM</name>
<dbReference type="EMBL" id="CP071250">
    <property type="protein sequence ID" value="UUF08690.1"/>
    <property type="molecule type" value="Genomic_DNA"/>
</dbReference>
<dbReference type="Gene3D" id="2.60.40.790">
    <property type="match status" value="1"/>
</dbReference>
<dbReference type="RefSeq" id="WP_212724859.1">
    <property type="nucleotide sequence ID" value="NZ_CP071250.1"/>
</dbReference>
<dbReference type="InterPro" id="IPR002068">
    <property type="entry name" value="A-crystallin/Hsp20_dom"/>
</dbReference>
<dbReference type="Proteomes" id="UP001058072">
    <property type="component" value="Chromosome"/>
</dbReference>
<comment type="similarity">
    <text evidence="1 2">Belongs to the small heat shock protein (HSP20) family.</text>
</comment>
<evidence type="ECO:0000256" key="1">
    <source>
        <dbReference type="PROSITE-ProRule" id="PRU00285"/>
    </source>
</evidence>
<protein>
    <submittedName>
        <fullName evidence="4">Hsp20/alpha crystallin family protein</fullName>
    </submittedName>
</protein>
<dbReference type="SUPFAM" id="SSF49764">
    <property type="entry name" value="HSP20-like chaperones"/>
    <property type="match status" value="1"/>
</dbReference>
<organism evidence="4 5">
    <name type="scientific">Turicibacter bilis</name>
    <dbReference type="NCBI Taxonomy" id="2735723"/>
    <lineage>
        <taxon>Bacteria</taxon>
        <taxon>Bacillati</taxon>
        <taxon>Bacillota</taxon>
        <taxon>Erysipelotrichia</taxon>
        <taxon>Erysipelotrichales</taxon>
        <taxon>Turicibacteraceae</taxon>
        <taxon>Turicibacter</taxon>
    </lineage>
</organism>
<dbReference type="Pfam" id="PF00011">
    <property type="entry name" value="HSP20"/>
    <property type="match status" value="1"/>
</dbReference>
<accession>A0A9Q9CHK7</accession>
<proteinExistence type="inferred from homology"/>
<evidence type="ECO:0000313" key="5">
    <source>
        <dbReference type="Proteomes" id="UP001058072"/>
    </source>
</evidence>